<dbReference type="Proteomes" id="UP000199392">
    <property type="component" value="Unassembled WGS sequence"/>
</dbReference>
<dbReference type="STRING" id="311180.SAMN04488050_10743"/>
<sequence length="276" mass="29920">MAVDSNVAPVIIKRKKKAGGHGHHGGAWKVAYADFVTAMMAFFMLMWLLNATTEKQRKGLADYFNPSIAVARISGGGDGLMGGDSTFSENVLPRMGTGATSLHATEMTAARGSETEGDAEAAAETAELEELRDRLTARSGESMVDDGLMRHVVTRVTDEGLVVELFETPEARLFDEGGNPTFLLRRLSQIVSGAGRTVRNPIAIEAHVPASPIVLAHDRSWENSAERASRMRELLQGEGVAKSRIARVTAHADREPARGNPMDVRNGRIEVIFLRK</sequence>
<dbReference type="Gene3D" id="3.30.1330.60">
    <property type="entry name" value="OmpA-like domain"/>
    <property type="match status" value="1"/>
</dbReference>
<dbReference type="OrthoDB" id="7170686at2"/>
<keyword evidence="4" id="KW-1133">Transmembrane helix</keyword>
<feature type="domain" description="Motility protein B-like N-terminal" evidence="5">
    <location>
        <begin position="13"/>
        <end position="66"/>
    </location>
</feature>
<dbReference type="RefSeq" id="WP_092425628.1">
    <property type="nucleotide sequence ID" value="NZ_FNCL01000007.1"/>
</dbReference>
<dbReference type="PANTHER" id="PTHR30329">
    <property type="entry name" value="STATOR ELEMENT OF FLAGELLAR MOTOR COMPLEX"/>
    <property type="match status" value="1"/>
</dbReference>
<reference evidence="7" key="1">
    <citation type="submission" date="2016-10" db="EMBL/GenBank/DDBJ databases">
        <authorList>
            <person name="Varghese N."/>
            <person name="Submissions S."/>
        </authorList>
    </citation>
    <scope>NUCLEOTIDE SEQUENCE [LARGE SCALE GENOMIC DNA]</scope>
    <source>
        <strain evidence="7">DSM 26894</strain>
    </source>
</reference>
<evidence type="ECO:0000256" key="1">
    <source>
        <dbReference type="ARBA" id="ARBA00004370"/>
    </source>
</evidence>
<dbReference type="InterPro" id="IPR050330">
    <property type="entry name" value="Bact_OuterMem_StrucFunc"/>
</dbReference>
<dbReference type="Pfam" id="PF13677">
    <property type="entry name" value="MotB_plug"/>
    <property type="match status" value="1"/>
</dbReference>
<keyword evidence="3 4" id="KW-0472">Membrane</keyword>
<evidence type="ECO:0000256" key="3">
    <source>
        <dbReference type="ARBA" id="ARBA00023136"/>
    </source>
</evidence>
<keyword evidence="7" id="KW-1185">Reference proteome</keyword>
<feature type="transmembrane region" description="Helical" evidence="4">
    <location>
        <begin position="30"/>
        <end position="49"/>
    </location>
</feature>
<evidence type="ECO:0000313" key="6">
    <source>
        <dbReference type="EMBL" id="SFS95123.1"/>
    </source>
</evidence>
<keyword evidence="2 4" id="KW-0812">Transmembrane</keyword>
<protein>
    <submittedName>
        <fullName evidence="6">Chemotaxis protein MotB</fullName>
    </submittedName>
</protein>
<accession>A0A1I6U0X5</accession>
<proteinExistence type="predicted"/>
<gene>
    <name evidence="6" type="ORF">SAMN04488050_10743</name>
</gene>
<evidence type="ECO:0000259" key="5">
    <source>
        <dbReference type="Pfam" id="PF13677"/>
    </source>
</evidence>
<dbReference type="InterPro" id="IPR025713">
    <property type="entry name" value="MotB-like_N_dom"/>
</dbReference>
<evidence type="ECO:0000313" key="7">
    <source>
        <dbReference type="Proteomes" id="UP000199392"/>
    </source>
</evidence>
<dbReference type="EMBL" id="FOZW01000007">
    <property type="protein sequence ID" value="SFS95123.1"/>
    <property type="molecule type" value="Genomic_DNA"/>
</dbReference>
<dbReference type="PANTHER" id="PTHR30329:SF21">
    <property type="entry name" value="LIPOPROTEIN YIAD-RELATED"/>
    <property type="match status" value="1"/>
</dbReference>
<dbReference type="GO" id="GO:0016020">
    <property type="term" value="C:membrane"/>
    <property type="evidence" value="ECO:0007669"/>
    <property type="project" value="UniProtKB-SubCell"/>
</dbReference>
<organism evidence="6 7">
    <name type="scientific">Alloyangia pacifica</name>
    <dbReference type="NCBI Taxonomy" id="311180"/>
    <lineage>
        <taxon>Bacteria</taxon>
        <taxon>Pseudomonadati</taxon>
        <taxon>Pseudomonadota</taxon>
        <taxon>Alphaproteobacteria</taxon>
        <taxon>Rhodobacterales</taxon>
        <taxon>Roseobacteraceae</taxon>
        <taxon>Alloyangia</taxon>
    </lineage>
</organism>
<dbReference type="AlphaFoldDB" id="A0A1I6U0X5"/>
<name>A0A1I6U0X5_9RHOB</name>
<comment type="subcellular location">
    <subcellularLocation>
        <location evidence="1">Membrane</location>
    </subcellularLocation>
</comment>
<dbReference type="InterPro" id="IPR036737">
    <property type="entry name" value="OmpA-like_sf"/>
</dbReference>
<evidence type="ECO:0000256" key="2">
    <source>
        <dbReference type="ARBA" id="ARBA00022692"/>
    </source>
</evidence>
<evidence type="ECO:0000256" key="4">
    <source>
        <dbReference type="SAM" id="Phobius"/>
    </source>
</evidence>